<comment type="caution">
    <text evidence="2">The sequence shown here is derived from an EMBL/GenBank/DDBJ whole genome shotgun (WGS) entry which is preliminary data.</text>
</comment>
<evidence type="ECO:0000313" key="3">
    <source>
        <dbReference type="Proteomes" id="UP000242755"/>
    </source>
</evidence>
<accession>A0A2I1IFB6</accession>
<dbReference type="InterPro" id="IPR039422">
    <property type="entry name" value="MarR/SlyA-like"/>
</dbReference>
<gene>
    <name evidence="2" type="ORF">CYJ40_08475</name>
</gene>
<organism evidence="2 3">
    <name type="scientific">Brevibacterium ravenspurgense</name>
    <dbReference type="NCBI Taxonomy" id="479117"/>
    <lineage>
        <taxon>Bacteria</taxon>
        <taxon>Bacillati</taxon>
        <taxon>Actinomycetota</taxon>
        <taxon>Actinomycetes</taxon>
        <taxon>Micrococcales</taxon>
        <taxon>Brevibacteriaceae</taxon>
        <taxon>Brevibacterium</taxon>
    </lineage>
</organism>
<dbReference type="InterPro" id="IPR036390">
    <property type="entry name" value="WH_DNA-bd_sf"/>
</dbReference>
<dbReference type="AlphaFoldDB" id="A0A2I1IFB6"/>
<dbReference type="EMBL" id="PKGO01000008">
    <property type="protein sequence ID" value="PKY69810.1"/>
    <property type="molecule type" value="Genomic_DNA"/>
</dbReference>
<dbReference type="InterPro" id="IPR000835">
    <property type="entry name" value="HTH_MarR-typ"/>
</dbReference>
<dbReference type="PANTHER" id="PTHR33164:SF43">
    <property type="entry name" value="HTH-TYPE TRANSCRIPTIONAL REPRESSOR YETL"/>
    <property type="match status" value="1"/>
</dbReference>
<feature type="domain" description="HTH marR-type" evidence="1">
    <location>
        <begin position="24"/>
        <end position="165"/>
    </location>
</feature>
<dbReference type="Gene3D" id="1.10.10.10">
    <property type="entry name" value="Winged helix-like DNA-binding domain superfamily/Winged helix DNA-binding domain"/>
    <property type="match status" value="1"/>
</dbReference>
<dbReference type="Pfam" id="PF12802">
    <property type="entry name" value="MarR_2"/>
    <property type="match status" value="1"/>
</dbReference>
<dbReference type="InterPro" id="IPR036388">
    <property type="entry name" value="WH-like_DNA-bd_sf"/>
</dbReference>
<dbReference type="SUPFAM" id="SSF46785">
    <property type="entry name" value="Winged helix' DNA-binding domain"/>
    <property type="match status" value="1"/>
</dbReference>
<name>A0A2I1IFB6_9MICO</name>
<dbReference type="GO" id="GO:0006950">
    <property type="term" value="P:response to stress"/>
    <property type="evidence" value="ECO:0007669"/>
    <property type="project" value="TreeGrafter"/>
</dbReference>
<protein>
    <recommendedName>
        <fullName evidence="1">HTH marR-type domain-containing protein</fullName>
    </recommendedName>
</protein>
<dbReference type="PANTHER" id="PTHR33164">
    <property type="entry name" value="TRANSCRIPTIONAL REGULATOR, MARR FAMILY"/>
    <property type="match status" value="1"/>
</dbReference>
<evidence type="ECO:0000313" key="2">
    <source>
        <dbReference type="EMBL" id="PKY69810.1"/>
    </source>
</evidence>
<proteinExistence type="predicted"/>
<dbReference type="PROSITE" id="PS50995">
    <property type="entry name" value="HTH_MARR_2"/>
    <property type="match status" value="1"/>
</dbReference>
<dbReference type="Proteomes" id="UP000242755">
    <property type="component" value="Unassembled WGS sequence"/>
</dbReference>
<dbReference type="SMART" id="SM00347">
    <property type="entry name" value="HTH_MARR"/>
    <property type="match status" value="1"/>
</dbReference>
<dbReference type="GO" id="GO:0003700">
    <property type="term" value="F:DNA-binding transcription factor activity"/>
    <property type="evidence" value="ECO:0007669"/>
    <property type="project" value="InterPro"/>
</dbReference>
<sequence>MRPMLPESLNRLFDTAGKEQFPSDSDFNAELAHLVHANMAQTNLIRTAQAHFARRHGLNLVDFTVLTEIIHATDERTTVTPGFISERLALSASTLTSILERLVSRRLLVREPDTADKRRIAVSYTADAAQLVTDFYSSVGQIYAAAFADEGKTEGALELTQKLEDANRSLYESLRDRIL</sequence>
<evidence type="ECO:0000259" key="1">
    <source>
        <dbReference type="PROSITE" id="PS50995"/>
    </source>
</evidence>
<reference evidence="2 3" key="1">
    <citation type="submission" date="2017-12" db="EMBL/GenBank/DDBJ databases">
        <title>Phylogenetic diversity of female urinary microbiome.</title>
        <authorList>
            <person name="Thomas-White K."/>
            <person name="Wolfe A.J."/>
        </authorList>
    </citation>
    <scope>NUCLEOTIDE SEQUENCE [LARGE SCALE GENOMIC DNA]</scope>
    <source>
        <strain evidence="2 3">UMB0426</strain>
    </source>
</reference>